<dbReference type="SUPFAM" id="SSF55781">
    <property type="entry name" value="GAF domain-like"/>
    <property type="match status" value="1"/>
</dbReference>
<dbReference type="Proteomes" id="UP001562065">
    <property type="component" value="Unassembled WGS sequence"/>
</dbReference>
<protein>
    <submittedName>
        <fullName evidence="2">DUF484 family protein</fullName>
    </submittedName>
</protein>
<name>A0ABV4AJU0_9GAMM</name>
<keyword evidence="1" id="KW-0175">Coiled coil</keyword>
<accession>A0ABV4AJU0</accession>
<keyword evidence="3" id="KW-1185">Reference proteome</keyword>
<organism evidence="2 3">
    <name type="scientific">Isoalcanivorax beigongshangi</name>
    <dbReference type="NCBI Taxonomy" id="3238810"/>
    <lineage>
        <taxon>Bacteria</taxon>
        <taxon>Pseudomonadati</taxon>
        <taxon>Pseudomonadota</taxon>
        <taxon>Gammaproteobacteria</taxon>
        <taxon>Oceanospirillales</taxon>
        <taxon>Alcanivoracaceae</taxon>
        <taxon>Isoalcanivorax</taxon>
    </lineage>
</organism>
<dbReference type="Gene3D" id="3.30.450.40">
    <property type="match status" value="1"/>
</dbReference>
<dbReference type="Pfam" id="PF04340">
    <property type="entry name" value="DUF484"/>
    <property type="match status" value="1"/>
</dbReference>
<evidence type="ECO:0000313" key="2">
    <source>
        <dbReference type="EMBL" id="MEY1662890.1"/>
    </source>
</evidence>
<dbReference type="InterPro" id="IPR007435">
    <property type="entry name" value="DUF484"/>
</dbReference>
<feature type="coiled-coil region" evidence="1">
    <location>
        <begin position="42"/>
        <end position="69"/>
    </location>
</feature>
<comment type="caution">
    <text evidence="2">The sequence shown here is derived from an EMBL/GenBank/DDBJ whole genome shotgun (WGS) entry which is preliminary data.</text>
</comment>
<proteinExistence type="predicted"/>
<sequence>MTDTALSREQVVSYLRDHPDFFHARPDLLELMSLPDPRGSAVSLLERQAQILRERNQEMRERLNGLVAVARDNDQLFEKTRQLVLALVEARTLETLLPALLQQLKRDFAADAVQLLVYDRDLALTGELRRQVRCLAAEDQHTALQSLLRSGNTVCGVLRDEELQELFGANADKVKSAAMVPLEFNGRQGLLAIGSEDAHHFRSSLDTLFISHIGDVLSRRLHELLRHHPRLPARRA</sequence>
<dbReference type="PANTHER" id="PTHR38765:SF1">
    <property type="entry name" value="DUF484 DOMAIN-CONTAINING PROTEIN"/>
    <property type="match status" value="1"/>
</dbReference>
<evidence type="ECO:0000256" key="1">
    <source>
        <dbReference type="SAM" id="Coils"/>
    </source>
</evidence>
<gene>
    <name evidence="2" type="ORF">AB5I84_12080</name>
</gene>
<evidence type="ECO:0000313" key="3">
    <source>
        <dbReference type="Proteomes" id="UP001562065"/>
    </source>
</evidence>
<dbReference type="RefSeq" id="WP_369456160.1">
    <property type="nucleotide sequence ID" value="NZ_JBGCUO010000002.1"/>
</dbReference>
<dbReference type="InterPro" id="IPR029016">
    <property type="entry name" value="GAF-like_dom_sf"/>
</dbReference>
<dbReference type="EMBL" id="JBGCUO010000002">
    <property type="protein sequence ID" value="MEY1662890.1"/>
    <property type="molecule type" value="Genomic_DNA"/>
</dbReference>
<dbReference type="PANTHER" id="PTHR38765">
    <property type="entry name" value="DUF484 DOMAIN-CONTAINING PROTEIN"/>
    <property type="match status" value="1"/>
</dbReference>
<reference evidence="2 3" key="1">
    <citation type="submission" date="2024-07" db="EMBL/GenBank/DDBJ databases">
        <authorList>
            <person name="Ren Q."/>
        </authorList>
    </citation>
    <scope>NUCLEOTIDE SEQUENCE [LARGE SCALE GENOMIC DNA]</scope>
    <source>
        <strain evidence="2 3">REN37</strain>
    </source>
</reference>